<dbReference type="Proteomes" id="UP001054837">
    <property type="component" value="Unassembled WGS sequence"/>
</dbReference>
<dbReference type="GO" id="GO:0030729">
    <property type="term" value="F:acetoacetate-CoA ligase activity"/>
    <property type="evidence" value="ECO:0007669"/>
    <property type="project" value="TreeGrafter"/>
</dbReference>
<evidence type="ECO:0000313" key="2">
    <source>
        <dbReference type="Proteomes" id="UP001054837"/>
    </source>
</evidence>
<evidence type="ECO:0000313" key="1">
    <source>
        <dbReference type="EMBL" id="GIY37650.1"/>
    </source>
</evidence>
<proteinExistence type="predicted"/>
<name>A0AAV4SU87_9ARAC</name>
<dbReference type="PANTHER" id="PTHR42921">
    <property type="entry name" value="ACETOACETYL-COA SYNTHETASE"/>
    <property type="match status" value="1"/>
</dbReference>
<dbReference type="EMBL" id="BPLQ01008484">
    <property type="protein sequence ID" value="GIY37650.1"/>
    <property type="molecule type" value="Genomic_DNA"/>
</dbReference>
<sequence>MLCSGVWCQHDEGWINPETRGLVIIGRSLLLLFQIQFSYHLIVGEIEELEDFICVGQDGWDGTQRAVLFVKLKKGYRFTKQLKSKIEKSIERELGDNVPEVILEIPDIPVSPRTLFIN</sequence>
<comment type="caution">
    <text evidence="1">The sequence shown here is derived from an EMBL/GenBank/DDBJ whole genome shotgun (WGS) entry which is preliminary data.</text>
</comment>
<organism evidence="1 2">
    <name type="scientific">Caerostris darwini</name>
    <dbReference type="NCBI Taxonomy" id="1538125"/>
    <lineage>
        <taxon>Eukaryota</taxon>
        <taxon>Metazoa</taxon>
        <taxon>Ecdysozoa</taxon>
        <taxon>Arthropoda</taxon>
        <taxon>Chelicerata</taxon>
        <taxon>Arachnida</taxon>
        <taxon>Araneae</taxon>
        <taxon>Araneomorphae</taxon>
        <taxon>Entelegynae</taxon>
        <taxon>Araneoidea</taxon>
        <taxon>Araneidae</taxon>
        <taxon>Caerostris</taxon>
    </lineage>
</organism>
<reference evidence="1 2" key="1">
    <citation type="submission" date="2021-06" db="EMBL/GenBank/DDBJ databases">
        <title>Caerostris darwini draft genome.</title>
        <authorList>
            <person name="Kono N."/>
            <person name="Arakawa K."/>
        </authorList>
    </citation>
    <scope>NUCLEOTIDE SEQUENCE [LARGE SCALE GENOMIC DNA]</scope>
</reference>
<gene>
    <name evidence="1" type="primary">Aacs_10</name>
    <name evidence="1" type="ORF">CDAR_375311</name>
</gene>
<keyword evidence="2" id="KW-1185">Reference proteome</keyword>
<accession>A0AAV4SU87</accession>
<dbReference type="PANTHER" id="PTHR42921:SF1">
    <property type="entry name" value="ACETOACETYL-COA SYNTHETASE"/>
    <property type="match status" value="1"/>
</dbReference>
<protein>
    <submittedName>
        <fullName evidence="1">Acetoacetyl-CoA synthetase</fullName>
    </submittedName>
</protein>
<dbReference type="AlphaFoldDB" id="A0AAV4SU87"/>